<accession>A0ABR3GG35</accession>
<feature type="region of interest" description="Disordered" evidence="1">
    <location>
        <begin position="132"/>
        <end position="192"/>
    </location>
</feature>
<feature type="compositionally biased region" description="Polar residues" evidence="1">
    <location>
        <begin position="513"/>
        <end position="534"/>
    </location>
</feature>
<evidence type="ECO:0008006" key="4">
    <source>
        <dbReference type="Google" id="ProtNLM"/>
    </source>
</evidence>
<name>A0ABR3GG35_9PEZI</name>
<feature type="compositionally biased region" description="Basic and acidic residues" evidence="1">
    <location>
        <begin position="620"/>
        <end position="629"/>
    </location>
</feature>
<feature type="compositionally biased region" description="Polar residues" evidence="1">
    <location>
        <begin position="461"/>
        <end position="479"/>
    </location>
</feature>
<dbReference type="EMBL" id="JBBBZM010000082">
    <property type="protein sequence ID" value="KAL0634911.1"/>
    <property type="molecule type" value="Genomic_DNA"/>
</dbReference>
<feature type="compositionally biased region" description="Polar residues" evidence="1">
    <location>
        <begin position="136"/>
        <end position="149"/>
    </location>
</feature>
<feature type="compositionally biased region" description="Polar residues" evidence="1">
    <location>
        <begin position="169"/>
        <end position="181"/>
    </location>
</feature>
<feature type="region of interest" description="Disordered" evidence="1">
    <location>
        <begin position="301"/>
        <end position="325"/>
    </location>
</feature>
<feature type="compositionally biased region" description="Pro residues" evidence="1">
    <location>
        <begin position="310"/>
        <end position="325"/>
    </location>
</feature>
<organism evidence="2 3">
    <name type="scientific">Discina gigas</name>
    <dbReference type="NCBI Taxonomy" id="1032678"/>
    <lineage>
        <taxon>Eukaryota</taxon>
        <taxon>Fungi</taxon>
        <taxon>Dikarya</taxon>
        <taxon>Ascomycota</taxon>
        <taxon>Pezizomycotina</taxon>
        <taxon>Pezizomycetes</taxon>
        <taxon>Pezizales</taxon>
        <taxon>Discinaceae</taxon>
        <taxon>Discina</taxon>
    </lineage>
</organism>
<proteinExistence type="predicted"/>
<reference evidence="2 3" key="1">
    <citation type="submission" date="2024-02" db="EMBL/GenBank/DDBJ databases">
        <title>Discinaceae phylogenomics.</title>
        <authorList>
            <person name="Dirks A.C."/>
            <person name="James T.Y."/>
        </authorList>
    </citation>
    <scope>NUCLEOTIDE SEQUENCE [LARGE SCALE GENOMIC DNA]</scope>
    <source>
        <strain evidence="2 3">ACD0624</strain>
    </source>
</reference>
<evidence type="ECO:0000313" key="2">
    <source>
        <dbReference type="EMBL" id="KAL0634911.1"/>
    </source>
</evidence>
<keyword evidence="3" id="KW-1185">Reference proteome</keyword>
<feature type="compositionally biased region" description="Low complexity" evidence="1">
    <location>
        <begin position="547"/>
        <end position="563"/>
    </location>
</feature>
<protein>
    <recommendedName>
        <fullName evidence="4">RING-type E3 ubiquitin transferase</fullName>
    </recommendedName>
</protein>
<gene>
    <name evidence="2" type="ORF">Q9L58_006191</name>
</gene>
<feature type="region of interest" description="Disordered" evidence="1">
    <location>
        <begin position="345"/>
        <end position="661"/>
    </location>
</feature>
<evidence type="ECO:0000313" key="3">
    <source>
        <dbReference type="Proteomes" id="UP001447188"/>
    </source>
</evidence>
<sequence>MPGVTIPVDGVALGTAPSTTGPKTSNPIHGQQAMRITFNDNSILEDVLKHGADLKISFGKSMRFIYGNQTMEILSIVEPNRHELYRASTDSSGGLAFAATFTHKLDVRELEEDTKDESLLALQGAYRRINQEKEASTTPVVDSSFPSTKSGRRAPYLKKNLPVDRTKPQRSTLGQQRSLPTTPLLRGQRSPADNSANVIAKLDALRMPLIHLLAMSPDSEQILASKTRVSEEICLRILREVANRVGKQWQLVDDVYKDLDLWDFPYPSQMDRDQAITNTRAAFGRLRLSGEAPEWQMILAPGDRGKVDPNPAPPQPAKLPSKPVPPPSITVTAESVDPFKSSLQVTKKAGGGEPIARSVSQPAAKTGKPAQKDAISRIIGKKGKKPTTAKATVTKPKGPIGRPPKSAAARTSKANPVKESAINSKVKSAERVEDSDEDIEMEDVKLSPPKVLEKKAVSPPLRQTTTAMTKALSAASSVTSDRDKDNSRQKSKKVLAPNVTKSPVKKQRREAPKSNNLSTTRKNGNVKTPSSQNPKPLPSRDNFARRSSSNSPPKPSPLGSSPPINASDIDNNSTASSPSFPTSIAGASTPGQSPLGSMASRAVKSRYLPIASPPLKRKATHAERDDRTSHSRVGTNRPPAPAAVTGSNPPNKRRNTNSPDAYTIQLARKFKEDHARYERMYREVQAITDSFKKKEKIDTVLIMHRDLESLKARISASVH</sequence>
<feature type="compositionally biased region" description="Low complexity" evidence="1">
    <location>
        <begin position="388"/>
        <end position="399"/>
    </location>
</feature>
<evidence type="ECO:0000256" key="1">
    <source>
        <dbReference type="SAM" id="MobiDB-lite"/>
    </source>
</evidence>
<dbReference type="Proteomes" id="UP001447188">
    <property type="component" value="Unassembled WGS sequence"/>
</dbReference>
<feature type="compositionally biased region" description="Polar residues" evidence="1">
    <location>
        <begin position="568"/>
        <end position="595"/>
    </location>
</feature>
<feature type="compositionally biased region" description="Polar residues" evidence="1">
    <location>
        <begin position="645"/>
        <end position="660"/>
    </location>
</feature>
<comment type="caution">
    <text evidence="2">The sequence shown here is derived from an EMBL/GenBank/DDBJ whole genome shotgun (WGS) entry which is preliminary data.</text>
</comment>